<dbReference type="InterPro" id="IPR027417">
    <property type="entry name" value="P-loop_NTPase"/>
</dbReference>
<dbReference type="EMBL" id="CAJHUC010000322">
    <property type="protein sequence ID" value="CAD7695251.1"/>
    <property type="molecule type" value="Genomic_DNA"/>
</dbReference>
<reference evidence="1" key="1">
    <citation type="submission" date="2020-12" db="EMBL/GenBank/DDBJ databases">
        <authorList>
            <person name="Iha C."/>
        </authorList>
    </citation>
    <scope>NUCLEOTIDE SEQUENCE</scope>
</reference>
<dbReference type="SUPFAM" id="SSF52540">
    <property type="entry name" value="P-loop containing nucleoside triphosphate hydrolases"/>
    <property type="match status" value="1"/>
</dbReference>
<sequence>MSAALPTFIKPIEEVSRDAGLYILVYGNAGAGKTTLCATTPDPEKTLVLSAERGTLSIKDSGVKCAEVKTLADIRRIFKYLEKGEHPFEWVCLDSVSEIAEVVLEEELTKNRDGRKAYGEMATTMVALLKTFRDLRLNVVVLAAAREKDDEGRIVLAPDTPGNKLAEKLPYLFDEVFFLHVGRGEDGEIKRALLTSNDGKRVAKDRSEHVESGALEKAKDGTVVEPIPVGTWVDLKIDRVDEKETQSNGLRILITYKVETPEEFKGRMIFSGHNVICPSSEDAERIALENLARISIACGLEDVVDDLPDLIGRTCRAHVYEHDEWQGRVREQIRDWTTSDVEATPLEYADDEIPF</sequence>
<protein>
    <submittedName>
        <fullName evidence="1">Uncharacterized protein</fullName>
    </submittedName>
</protein>
<organism evidence="1 2">
    <name type="scientific">Ostreobium quekettii</name>
    <dbReference type="NCBI Taxonomy" id="121088"/>
    <lineage>
        <taxon>Eukaryota</taxon>
        <taxon>Viridiplantae</taxon>
        <taxon>Chlorophyta</taxon>
        <taxon>core chlorophytes</taxon>
        <taxon>Ulvophyceae</taxon>
        <taxon>TCBD clade</taxon>
        <taxon>Bryopsidales</taxon>
        <taxon>Ostreobineae</taxon>
        <taxon>Ostreobiaceae</taxon>
        <taxon>Ostreobium</taxon>
    </lineage>
</organism>
<dbReference type="AlphaFoldDB" id="A0A8S1IPF2"/>
<evidence type="ECO:0000313" key="2">
    <source>
        <dbReference type="Proteomes" id="UP000708148"/>
    </source>
</evidence>
<name>A0A8S1IPF2_9CHLO</name>
<comment type="caution">
    <text evidence="1">The sequence shown here is derived from an EMBL/GenBank/DDBJ whole genome shotgun (WGS) entry which is preliminary data.</text>
</comment>
<dbReference type="Pfam" id="PF13479">
    <property type="entry name" value="AAA_24"/>
    <property type="match status" value="1"/>
</dbReference>
<evidence type="ECO:0000313" key="1">
    <source>
        <dbReference type="EMBL" id="CAD7695251.1"/>
    </source>
</evidence>
<accession>A0A8S1IPF2</accession>
<proteinExistence type="predicted"/>
<keyword evidence="2" id="KW-1185">Reference proteome</keyword>
<dbReference type="Proteomes" id="UP000708148">
    <property type="component" value="Unassembled WGS sequence"/>
</dbReference>
<gene>
    <name evidence="1" type="ORF">OSTQU699_LOCUS612</name>
</gene>